<dbReference type="RefSeq" id="WP_061505153.1">
    <property type="nucleotide sequence ID" value="NZ_BAPF01000006.1"/>
</dbReference>
<keyword evidence="3" id="KW-1185">Reference proteome</keyword>
<evidence type="ECO:0000313" key="3">
    <source>
        <dbReference type="Proteomes" id="UP001065047"/>
    </source>
</evidence>
<evidence type="ECO:0000313" key="2">
    <source>
        <dbReference type="EMBL" id="GBQ77311.1"/>
    </source>
</evidence>
<reference evidence="2" key="1">
    <citation type="submission" date="2013-04" db="EMBL/GenBank/DDBJ databases">
        <title>The genome sequencing project of 58 acetic acid bacteria.</title>
        <authorList>
            <person name="Okamoto-Kainuma A."/>
            <person name="Ishikawa M."/>
            <person name="Umino S."/>
            <person name="Koizumi Y."/>
            <person name="Shiwa Y."/>
            <person name="Yoshikawa H."/>
            <person name="Matsutani M."/>
            <person name="Matsushita K."/>
        </authorList>
    </citation>
    <scope>NUCLEOTIDE SEQUENCE</scope>
    <source>
        <strain evidence="2">DSM 14337</strain>
    </source>
</reference>
<evidence type="ECO:0008006" key="4">
    <source>
        <dbReference type="Google" id="ProtNLM"/>
    </source>
</evidence>
<dbReference type="EMBL" id="BAPF01000006">
    <property type="protein sequence ID" value="GBQ77311.1"/>
    <property type="molecule type" value="Genomic_DNA"/>
</dbReference>
<protein>
    <recommendedName>
        <fullName evidence="4">Phage protein</fullName>
    </recommendedName>
</protein>
<gene>
    <name evidence="2" type="ORF">AA14337_0782</name>
</gene>
<feature type="compositionally biased region" description="Acidic residues" evidence="1">
    <location>
        <begin position="106"/>
        <end position="119"/>
    </location>
</feature>
<accession>A0ABQ0PS65</accession>
<comment type="caution">
    <text evidence="2">The sequence shown here is derived from an EMBL/GenBank/DDBJ whole genome shotgun (WGS) entry which is preliminary data.</text>
</comment>
<feature type="region of interest" description="Disordered" evidence="1">
    <location>
        <begin position="98"/>
        <end position="119"/>
    </location>
</feature>
<dbReference type="GeneID" id="29556368"/>
<proteinExistence type="predicted"/>
<name>A0ABQ0PS65_9PROT</name>
<sequence>MAVNDDKKNVKAHEVIRLVPYLFLVSPTTGREVKIRISEGLKQPDAQDFASKLSEDFADTPIEILTYLRRTALLESANDWRFMTEAEIAAYLRRDVNNENGVGEPAPDEVPPDNSNEDF</sequence>
<evidence type="ECO:0000256" key="1">
    <source>
        <dbReference type="SAM" id="MobiDB-lite"/>
    </source>
</evidence>
<organism evidence="2 3">
    <name type="scientific">Acetobacter malorum DSM 14337</name>
    <dbReference type="NCBI Taxonomy" id="1307910"/>
    <lineage>
        <taxon>Bacteria</taxon>
        <taxon>Pseudomonadati</taxon>
        <taxon>Pseudomonadota</taxon>
        <taxon>Alphaproteobacteria</taxon>
        <taxon>Acetobacterales</taxon>
        <taxon>Acetobacteraceae</taxon>
        <taxon>Acetobacter</taxon>
    </lineage>
</organism>
<dbReference type="Proteomes" id="UP001065047">
    <property type="component" value="Unassembled WGS sequence"/>
</dbReference>